<evidence type="ECO:0000259" key="12">
    <source>
        <dbReference type="PROSITE" id="PS51278"/>
    </source>
</evidence>
<dbReference type="PANTHER" id="PTHR11907">
    <property type="entry name" value="AMIDOPHOSPHORIBOSYLTRANSFERASE"/>
    <property type="match status" value="1"/>
</dbReference>
<evidence type="ECO:0000256" key="11">
    <source>
        <dbReference type="PIRSR" id="PIRSR000485-3"/>
    </source>
</evidence>
<evidence type="ECO:0000256" key="10">
    <source>
        <dbReference type="PIRSR" id="PIRSR000485-2"/>
    </source>
</evidence>
<dbReference type="InterPro" id="IPR017932">
    <property type="entry name" value="GATase_2_dom"/>
</dbReference>
<name>A0A212JTT2_9BACT</name>
<accession>A0A212JTT2</accession>
<dbReference type="InterPro" id="IPR035584">
    <property type="entry name" value="PurF_N"/>
</dbReference>
<dbReference type="Gene3D" id="3.40.50.2020">
    <property type="match status" value="1"/>
</dbReference>
<feature type="binding site" evidence="7 11">
    <location>
        <position position="243"/>
    </location>
    <ligand>
        <name>[4Fe-4S] cluster</name>
        <dbReference type="ChEBI" id="CHEBI:49883"/>
    </ligand>
</feature>
<dbReference type="InterPro" id="IPR029057">
    <property type="entry name" value="PRTase-like"/>
</dbReference>
<evidence type="ECO:0000313" key="13">
    <source>
        <dbReference type="EMBL" id="SBW02843.1"/>
    </source>
</evidence>
<dbReference type="CDD" id="cd06223">
    <property type="entry name" value="PRTases_typeI"/>
    <property type="match status" value="1"/>
</dbReference>
<dbReference type="NCBIfam" id="TIGR01134">
    <property type="entry name" value="purF"/>
    <property type="match status" value="1"/>
</dbReference>
<comment type="similarity">
    <text evidence="2 7 8">In the C-terminal section; belongs to the purine/pyrimidine phosphoribosyltransferase family.</text>
</comment>
<keyword evidence="6 7" id="KW-0315">Glutamine amidotransferase</keyword>
<dbReference type="HAMAP" id="MF_01931">
    <property type="entry name" value="PurF"/>
    <property type="match status" value="1"/>
</dbReference>
<feature type="active site" description="Nucleophile" evidence="7 9">
    <location>
        <position position="6"/>
    </location>
</feature>
<comment type="pathway">
    <text evidence="1 7 8">Purine metabolism; IMP biosynthesis via de novo pathway; N(1)-(5-phospho-D-ribosyl)glycinamide from 5-phospho-alpha-D-ribose 1-diphosphate: step 1/2.</text>
</comment>
<feature type="binding site" evidence="7 11">
    <location>
        <position position="389"/>
    </location>
    <ligand>
        <name>[4Fe-4S] cluster</name>
        <dbReference type="ChEBI" id="CHEBI:49883"/>
    </ligand>
</feature>
<dbReference type="EMBL" id="FLUP01000001">
    <property type="protein sequence ID" value="SBW02843.1"/>
    <property type="molecule type" value="Genomic_DNA"/>
</dbReference>
<dbReference type="Gene3D" id="3.60.20.10">
    <property type="entry name" value="Glutamine Phosphoribosylpyrophosphate, subunit 1, domain 1"/>
    <property type="match status" value="1"/>
</dbReference>
<dbReference type="EC" id="2.4.2.14" evidence="7"/>
<dbReference type="PROSITE" id="PS51278">
    <property type="entry name" value="GATASE_TYPE_2"/>
    <property type="match status" value="1"/>
</dbReference>
<sequence>MIKHECGVFGIYDHEEAARLAYFGLYAQQHRGQESAGIVTFDTDGVHEHKGMGLVPDVFSEGHLKALTGRTAIGHVRYSTTGRSSSSNAQPFLAHFKGRDVVLAHNGNLVNAAQLREDLENEGAIFSTSNDTEVFMHLLVRALRHNDLPGAVKETCARVRGAYCLLVMVDGVMVAVRDPHGFHPLAFGRMNGSPVFASETCAFDLLEADFERSVKPGEMIIVDGNSVRSDHLMGPLPEKPRQCIFELVYFARPDSYIFDEQVYLCRKKMGWNLADESAPEVDYVMPFPDSGIYPALGFAQRSGLPYEHAMIRNHYVGRTFIQPSQSMRSFGVRVKINPVREMIDGKRICIIDDSIVRGTTMMTRVKKLRELGAKEVHIRISSPPVKFPCFYGIDFSSRGELIAAQHNLAEITRKLDVDSLHYLSIAGLLGSVSKPQHYCMACFTGEYPVPCDDCAGKFSLESPCASR</sequence>
<evidence type="ECO:0000256" key="6">
    <source>
        <dbReference type="ARBA" id="ARBA00022962"/>
    </source>
</evidence>
<keyword evidence="7 11" id="KW-0411">Iron-sulfur</keyword>
<feature type="binding site" evidence="7 11">
    <location>
        <position position="439"/>
    </location>
    <ligand>
        <name>[4Fe-4S] cluster</name>
        <dbReference type="ChEBI" id="CHEBI:49883"/>
    </ligand>
</feature>
<dbReference type="GO" id="GO:0004044">
    <property type="term" value="F:amidophosphoribosyltransferase activity"/>
    <property type="evidence" value="ECO:0007669"/>
    <property type="project" value="UniProtKB-UniRule"/>
</dbReference>
<protein>
    <recommendedName>
        <fullName evidence="7">Amidophosphoribosyltransferase</fullName>
        <shortName evidence="7">ATase</shortName>
        <ecNumber evidence="7">2.4.2.14</ecNumber>
    </recommendedName>
    <alternativeName>
        <fullName evidence="7">Glutamine phosphoribosylpyrophosphate amidotransferase</fullName>
        <shortName evidence="7">GPATase</shortName>
    </alternativeName>
</protein>
<evidence type="ECO:0000256" key="9">
    <source>
        <dbReference type="PIRSR" id="PIRSR000485-1"/>
    </source>
</evidence>
<evidence type="ECO:0000256" key="4">
    <source>
        <dbReference type="ARBA" id="ARBA00022679"/>
    </source>
</evidence>
<comment type="cofactor">
    <cofactor evidence="7 11">
        <name>[4Fe-4S] cluster</name>
        <dbReference type="ChEBI" id="CHEBI:49883"/>
    </cofactor>
    <text evidence="7 11">Binds 1 [4Fe-4S] cluster per subunit.</text>
</comment>
<keyword evidence="7" id="KW-0004">4Fe-4S</keyword>
<dbReference type="GO" id="GO:0009113">
    <property type="term" value="P:purine nucleobase biosynthetic process"/>
    <property type="evidence" value="ECO:0007669"/>
    <property type="project" value="UniProtKB-UniRule"/>
</dbReference>
<dbReference type="CDD" id="cd00715">
    <property type="entry name" value="GPATase_N"/>
    <property type="match status" value="1"/>
</dbReference>
<proteinExistence type="inferred from homology"/>
<feature type="binding site" evidence="7 10">
    <location>
        <position position="290"/>
    </location>
    <ligand>
        <name>Mg(2+)</name>
        <dbReference type="ChEBI" id="CHEBI:18420"/>
    </ligand>
</feature>
<dbReference type="InterPro" id="IPR029055">
    <property type="entry name" value="Ntn_hydrolases_N"/>
</dbReference>
<comment type="cofactor">
    <cofactor evidence="7 10">
        <name>Mg(2+)</name>
        <dbReference type="ChEBI" id="CHEBI:18420"/>
    </cofactor>
    <text evidence="7 10">Binds 1 Mg(2+) ion per subunit.</text>
</comment>
<evidence type="ECO:0000256" key="1">
    <source>
        <dbReference type="ARBA" id="ARBA00005209"/>
    </source>
</evidence>
<dbReference type="GO" id="GO:0051539">
    <property type="term" value="F:4 iron, 4 sulfur cluster binding"/>
    <property type="evidence" value="ECO:0007669"/>
    <property type="project" value="UniProtKB-KW"/>
</dbReference>
<organism evidence="13">
    <name type="scientific">uncultured Desulfovibrio sp</name>
    <dbReference type="NCBI Taxonomy" id="167968"/>
    <lineage>
        <taxon>Bacteria</taxon>
        <taxon>Pseudomonadati</taxon>
        <taxon>Thermodesulfobacteriota</taxon>
        <taxon>Desulfovibrionia</taxon>
        <taxon>Desulfovibrionales</taxon>
        <taxon>Desulfovibrionaceae</taxon>
        <taxon>Desulfovibrio</taxon>
        <taxon>environmental samples</taxon>
    </lineage>
</organism>
<evidence type="ECO:0000256" key="2">
    <source>
        <dbReference type="ARBA" id="ARBA00010138"/>
    </source>
</evidence>
<evidence type="ECO:0000256" key="3">
    <source>
        <dbReference type="ARBA" id="ARBA00022676"/>
    </source>
</evidence>
<dbReference type="GO" id="GO:0006189">
    <property type="term" value="P:'de novo' IMP biosynthetic process"/>
    <property type="evidence" value="ECO:0007669"/>
    <property type="project" value="UniProtKB-UniRule"/>
</dbReference>
<dbReference type="SUPFAM" id="SSF56235">
    <property type="entry name" value="N-terminal nucleophile aminohydrolases (Ntn hydrolases)"/>
    <property type="match status" value="1"/>
</dbReference>
<reference evidence="13" key="1">
    <citation type="submission" date="2016-04" db="EMBL/GenBank/DDBJ databases">
        <authorList>
            <person name="Evans L.H."/>
            <person name="Alamgir A."/>
            <person name="Owens N."/>
            <person name="Weber N.D."/>
            <person name="Virtaneva K."/>
            <person name="Barbian K."/>
            <person name="Babar A."/>
            <person name="Rosenke K."/>
        </authorList>
    </citation>
    <scope>NUCLEOTIDE SEQUENCE</scope>
    <source>
        <strain evidence="13">92-2</strain>
    </source>
</reference>
<dbReference type="UniPathway" id="UPA00074">
    <property type="reaction ID" value="UER00124"/>
</dbReference>
<dbReference type="Pfam" id="PF13522">
    <property type="entry name" value="GATase_6"/>
    <property type="match status" value="1"/>
</dbReference>
<evidence type="ECO:0000256" key="7">
    <source>
        <dbReference type="HAMAP-Rule" id="MF_01931"/>
    </source>
</evidence>
<dbReference type="AlphaFoldDB" id="A0A212JTT2"/>
<dbReference type="PIRSF" id="PIRSF000485">
    <property type="entry name" value="Amd_phspho_trans"/>
    <property type="match status" value="1"/>
</dbReference>
<keyword evidence="4 7" id="KW-0808">Transferase</keyword>
<keyword evidence="7 10" id="KW-0479">Metal-binding</keyword>
<dbReference type="InterPro" id="IPR005854">
    <property type="entry name" value="PurF"/>
</dbReference>
<evidence type="ECO:0000256" key="8">
    <source>
        <dbReference type="PIRNR" id="PIRNR000485"/>
    </source>
</evidence>
<evidence type="ECO:0000256" key="5">
    <source>
        <dbReference type="ARBA" id="ARBA00022755"/>
    </source>
</evidence>
<feature type="binding site" evidence="7 10">
    <location>
        <position position="353"/>
    </location>
    <ligand>
        <name>Mg(2+)</name>
        <dbReference type="ChEBI" id="CHEBI:18420"/>
    </ligand>
</feature>
<keyword evidence="7 11" id="KW-0408">Iron</keyword>
<feature type="domain" description="Glutamine amidotransferase type-2" evidence="12">
    <location>
        <begin position="6"/>
        <end position="225"/>
    </location>
</feature>
<comment type="catalytic activity">
    <reaction evidence="7 8">
        <text>5-phospho-beta-D-ribosylamine + L-glutamate + diphosphate = 5-phospho-alpha-D-ribose 1-diphosphate + L-glutamine + H2O</text>
        <dbReference type="Rhea" id="RHEA:14905"/>
        <dbReference type="ChEBI" id="CHEBI:15377"/>
        <dbReference type="ChEBI" id="CHEBI:29985"/>
        <dbReference type="ChEBI" id="CHEBI:33019"/>
        <dbReference type="ChEBI" id="CHEBI:58017"/>
        <dbReference type="ChEBI" id="CHEBI:58359"/>
        <dbReference type="ChEBI" id="CHEBI:58681"/>
        <dbReference type="EC" id="2.4.2.14"/>
    </reaction>
</comment>
<comment type="function">
    <text evidence="7">Catalyzes the formation of phosphoribosylamine from phosphoribosylpyrophosphate (PRPP) and glutamine.</text>
</comment>
<dbReference type="GO" id="GO:0000287">
    <property type="term" value="F:magnesium ion binding"/>
    <property type="evidence" value="ECO:0007669"/>
    <property type="project" value="UniProtKB-UniRule"/>
</dbReference>
<dbReference type="RefSeq" id="WP_192113140.1">
    <property type="nucleotide sequence ID" value="NZ_CABUEN010000007.1"/>
</dbReference>
<feature type="binding site" evidence="7 10">
    <location>
        <position position="352"/>
    </location>
    <ligand>
        <name>Mg(2+)</name>
        <dbReference type="ChEBI" id="CHEBI:18420"/>
    </ligand>
</feature>
<dbReference type="InterPro" id="IPR000836">
    <property type="entry name" value="PRTase_dom"/>
</dbReference>
<keyword evidence="3 7" id="KW-0328">Glycosyltransferase</keyword>
<keyword evidence="5 7" id="KW-0658">Purine biosynthesis</keyword>
<dbReference type="SUPFAM" id="SSF53271">
    <property type="entry name" value="PRTase-like"/>
    <property type="match status" value="1"/>
</dbReference>
<feature type="binding site" evidence="7 11">
    <location>
        <position position="442"/>
    </location>
    <ligand>
        <name>[4Fe-4S] cluster</name>
        <dbReference type="ChEBI" id="CHEBI:49883"/>
    </ligand>
</feature>
<gene>
    <name evidence="13" type="primary">ASE</name>
    <name evidence="7" type="synonym">purF</name>
    <name evidence="13" type="ORF">KM92DES2_11716</name>
</gene>
<keyword evidence="7 10" id="KW-0460">Magnesium</keyword>